<name>A0A9E7FA10_9LILI</name>
<sequence>MGGKRYSSKSFCGLCFGRSRNRDEEVDGEQRYYARKMRPSDEDRGRWVGEHDVDKKASDFIARFYASIMAVDASYLVAMRQRAYTLLTVIPGASSMLTSSFTIPGGKCQSKE</sequence>
<evidence type="ECO:0000313" key="1">
    <source>
        <dbReference type="EMBL" id="URD91688.1"/>
    </source>
</evidence>
<dbReference type="EMBL" id="CP097505">
    <property type="protein sequence ID" value="URD91688.1"/>
    <property type="molecule type" value="Genomic_DNA"/>
</dbReference>
<organism evidence="1 2">
    <name type="scientific">Musa troglodytarum</name>
    <name type="common">fe'i banana</name>
    <dbReference type="NCBI Taxonomy" id="320322"/>
    <lineage>
        <taxon>Eukaryota</taxon>
        <taxon>Viridiplantae</taxon>
        <taxon>Streptophyta</taxon>
        <taxon>Embryophyta</taxon>
        <taxon>Tracheophyta</taxon>
        <taxon>Spermatophyta</taxon>
        <taxon>Magnoliopsida</taxon>
        <taxon>Liliopsida</taxon>
        <taxon>Zingiberales</taxon>
        <taxon>Musaceae</taxon>
        <taxon>Musa</taxon>
    </lineage>
</organism>
<accession>A0A9E7FA10</accession>
<dbReference type="PANTHER" id="PTHR33511">
    <property type="entry name" value="OS06G0632400 PROTEIN"/>
    <property type="match status" value="1"/>
</dbReference>
<dbReference type="Proteomes" id="UP001055439">
    <property type="component" value="Chromosome 3"/>
</dbReference>
<proteinExistence type="predicted"/>
<reference evidence="1" key="1">
    <citation type="submission" date="2022-05" db="EMBL/GenBank/DDBJ databases">
        <title>The Musa troglodytarum L. genome provides insights into the mechanism of non-climacteric behaviour and enrichment of carotenoids.</title>
        <authorList>
            <person name="Wang J."/>
        </authorList>
    </citation>
    <scope>NUCLEOTIDE SEQUENCE</scope>
    <source>
        <tissue evidence="1">Leaf</tissue>
    </source>
</reference>
<protein>
    <submittedName>
        <fullName evidence="1">Uncharacterized protein</fullName>
    </submittedName>
</protein>
<evidence type="ECO:0000313" key="2">
    <source>
        <dbReference type="Proteomes" id="UP001055439"/>
    </source>
</evidence>
<gene>
    <name evidence="1" type="ORF">MUK42_00962</name>
</gene>
<keyword evidence="2" id="KW-1185">Reference proteome</keyword>
<dbReference type="OrthoDB" id="654716at2759"/>
<dbReference type="AlphaFoldDB" id="A0A9E7FA10"/>